<comment type="caution">
    <text evidence="1">The sequence shown here is derived from an EMBL/GenBank/DDBJ whole genome shotgun (WGS) entry which is preliminary data.</text>
</comment>
<dbReference type="EMBL" id="CM039434">
    <property type="protein sequence ID" value="KAI4322829.1"/>
    <property type="molecule type" value="Genomic_DNA"/>
</dbReference>
<keyword evidence="2" id="KW-1185">Reference proteome</keyword>
<protein>
    <submittedName>
        <fullName evidence="1">Uncharacterized protein</fullName>
    </submittedName>
</protein>
<evidence type="ECO:0000313" key="1">
    <source>
        <dbReference type="EMBL" id="KAI4322829.1"/>
    </source>
</evidence>
<reference evidence="1 2" key="1">
    <citation type="journal article" date="2022" name="DNA Res.">
        <title>Chromosomal-level genome assembly of the orchid tree Bauhinia variegata (Leguminosae; Cercidoideae) supports the allotetraploid origin hypothesis of Bauhinia.</title>
        <authorList>
            <person name="Zhong Y."/>
            <person name="Chen Y."/>
            <person name="Zheng D."/>
            <person name="Pang J."/>
            <person name="Liu Y."/>
            <person name="Luo S."/>
            <person name="Meng S."/>
            <person name="Qian L."/>
            <person name="Wei D."/>
            <person name="Dai S."/>
            <person name="Zhou R."/>
        </authorList>
    </citation>
    <scope>NUCLEOTIDE SEQUENCE [LARGE SCALE GENOMIC DNA]</scope>
    <source>
        <strain evidence="1">BV-YZ2020</strain>
    </source>
</reference>
<sequence>MFHMKTLDTINGILSSRNSFPIYSNFQAINLRNPSTNPKLIGKLKKLKQPKFRVEIPVVDDSPDALSQLAFEVFADIPIKRKGSPKLG</sequence>
<organism evidence="1 2">
    <name type="scientific">Bauhinia variegata</name>
    <name type="common">Purple orchid tree</name>
    <name type="synonym">Phanera variegata</name>
    <dbReference type="NCBI Taxonomy" id="167791"/>
    <lineage>
        <taxon>Eukaryota</taxon>
        <taxon>Viridiplantae</taxon>
        <taxon>Streptophyta</taxon>
        <taxon>Embryophyta</taxon>
        <taxon>Tracheophyta</taxon>
        <taxon>Spermatophyta</taxon>
        <taxon>Magnoliopsida</taxon>
        <taxon>eudicotyledons</taxon>
        <taxon>Gunneridae</taxon>
        <taxon>Pentapetalae</taxon>
        <taxon>rosids</taxon>
        <taxon>fabids</taxon>
        <taxon>Fabales</taxon>
        <taxon>Fabaceae</taxon>
        <taxon>Cercidoideae</taxon>
        <taxon>Cercideae</taxon>
        <taxon>Bauhiniinae</taxon>
        <taxon>Bauhinia</taxon>
    </lineage>
</organism>
<proteinExistence type="predicted"/>
<evidence type="ECO:0000313" key="2">
    <source>
        <dbReference type="Proteomes" id="UP000828941"/>
    </source>
</evidence>
<gene>
    <name evidence="1" type="ORF">L6164_022485</name>
</gene>
<dbReference type="Proteomes" id="UP000828941">
    <property type="component" value="Chromosome 9"/>
</dbReference>
<name>A0ACB9MF68_BAUVA</name>
<accession>A0ACB9MF68</accession>